<dbReference type="Gene3D" id="1.10.10.10">
    <property type="entry name" value="Winged helix-like DNA-binding domain superfamily/Winged helix DNA-binding domain"/>
    <property type="match status" value="1"/>
</dbReference>
<accession>A0ABX5EKL7</accession>
<evidence type="ECO:0000256" key="2">
    <source>
        <dbReference type="ARBA" id="ARBA00023125"/>
    </source>
</evidence>
<comment type="caution">
    <text evidence="5">The sequence shown here is derived from an EMBL/GenBank/DDBJ whole genome shotgun (WGS) entry which is preliminary data.</text>
</comment>
<dbReference type="InterPro" id="IPR039422">
    <property type="entry name" value="MarR/SlyA-like"/>
</dbReference>
<evidence type="ECO:0000259" key="4">
    <source>
        <dbReference type="PROSITE" id="PS50995"/>
    </source>
</evidence>
<keyword evidence="3" id="KW-0804">Transcription</keyword>
<reference evidence="5 6" key="1">
    <citation type="submission" date="2018-03" db="EMBL/GenBank/DDBJ databases">
        <title>Comparative analysis of microorganisms from saline springs in Andes Mountain Range, Colombia.</title>
        <authorList>
            <person name="Rubin E."/>
        </authorList>
    </citation>
    <scope>NUCLEOTIDE SEQUENCE [LARGE SCALE GENOMIC DNA]</scope>
    <source>
        <strain evidence="5 6">CG 23</strain>
    </source>
</reference>
<dbReference type="PROSITE" id="PS01117">
    <property type="entry name" value="HTH_MARR_1"/>
    <property type="match status" value="1"/>
</dbReference>
<dbReference type="PANTHER" id="PTHR33164:SF99">
    <property type="entry name" value="MARR FAMILY REGULATORY PROTEIN"/>
    <property type="match status" value="1"/>
</dbReference>
<keyword evidence="2" id="KW-0238">DNA-binding</keyword>
<dbReference type="InterPro" id="IPR000835">
    <property type="entry name" value="HTH_MarR-typ"/>
</dbReference>
<proteinExistence type="predicted"/>
<evidence type="ECO:0000256" key="3">
    <source>
        <dbReference type="ARBA" id="ARBA00023163"/>
    </source>
</evidence>
<name>A0ABX5EKL7_9MICO</name>
<evidence type="ECO:0000256" key="1">
    <source>
        <dbReference type="ARBA" id="ARBA00023015"/>
    </source>
</evidence>
<dbReference type="RefSeq" id="WP_165799932.1">
    <property type="nucleotide sequence ID" value="NZ_PVTX01000001.1"/>
</dbReference>
<dbReference type="PROSITE" id="PS50995">
    <property type="entry name" value="HTH_MARR_2"/>
    <property type="match status" value="1"/>
</dbReference>
<keyword evidence="6" id="KW-1185">Reference proteome</keyword>
<organism evidence="5 6">
    <name type="scientific">Isoptericola halotolerans</name>
    <dbReference type="NCBI Taxonomy" id="300560"/>
    <lineage>
        <taxon>Bacteria</taxon>
        <taxon>Bacillati</taxon>
        <taxon>Actinomycetota</taxon>
        <taxon>Actinomycetes</taxon>
        <taxon>Micrococcales</taxon>
        <taxon>Promicromonosporaceae</taxon>
        <taxon>Isoptericola</taxon>
    </lineage>
</organism>
<evidence type="ECO:0000313" key="5">
    <source>
        <dbReference type="EMBL" id="PRZ10203.1"/>
    </source>
</evidence>
<protein>
    <submittedName>
        <fullName evidence="5">MarR family transcriptional regulator</fullName>
    </submittedName>
</protein>
<sequence length="154" mass="16824">MFDEELRRFSAGARDDLGFLLLAAADDVVAATLAEVAAQGYPEIRRVHVPVFVHLDPDGTTISALAERAGVTRQAMTGVVRELEGLGYVVTAPDPGDRRARRVTLTGHGAEYCRAATQVSERLTDRWREELGDEAVDRLRDQLRGLTTGLPAPR</sequence>
<keyword evidence="1" id="KW-0805">Transcription regulation</keyword>
<dbReference type="Pfam" id="PF12802">
    <property type="entry name" value="MarR_2"/>
    <property type="match status" value="1"/>
</dbReference>
<dbReference type="EMBL" id="PVTX01000001">
    <property type="protein sequence ID" value="PRZ10203.1"/>
    <property type="molecule type" value="Genomic_DNA"/>
</dbReference>
<feature type="domain" description="HTH marR-type" evidence="4">
    <location>
        <begin position="1"/>
        <end position="148"/>
    </location>
</feature>
<gene>
    <name evidence="5" type="ORF">BCL65_101343</name>
</gene>
<dbReference type="InterPro" id="IPR036390">
    <property type="entry name" value="WH_DNA-bd_sf"/>
</dbReference>
<dbReference type="InterPro" id="IPR036388">
    <property type="entry name" value="WH-like_DNA-bd_sf"/>
</dbReference>
<evidence type="ECO:0000313" key="6">
    <source>
        <dbReference type="Proteomes" id="UP000239895"/>
    </source>
</evidence>
<dbReference type="Proteomes" id="UP000239895">
    <property type="component" value="Unassembled WGS sequence"/>
</dbReference>
<dbReference type="SUPFAM" id="SSF46785">
    <property type="entry name" value="Winged helix' DNA-binding domain"/>
    <property type="match status" value="1"/>
</dbReference>
<dbReference type="InterPro" id="IPR023187">
    <property type="entry name" value="Tscrpt_reg_MarR-type_CS"/>
</dbReference>
<dbReference type="PANTHER" id="PTHR33164">
    <property type="entry name" value="TRANSCRIPTIONAL REGULATOR, MARR FAMILY"/>
    <property type="match status" value="1"/>
</dbReference>
<dbReference type="SMART" id="SM00347">
    <property type="entry name" value="HTH_MARR"/>
    <property type="match status" value="1"/>
</dbReference>